<dbReference type="Pfam" id="PF10386">
    <property type="entry name" value="DUF2441"/>
    <property type="match status" value="1"/>
</dbReference>
<dbReference type="EMBL" id="JAERTZ010000004">
    <property type="protein sequence ID" value="MBL1376046.1"/>
    <property type="molecule type" value="Genomic_DNA"/>
</dbReference>
<protein>
    <submittedName>
        <fullName evidence="1">DUF2441 domain-containing protein</fullName>
    </submittedName>
</protein>
<dbReference type="Gene3D" id="3.20.170.10">
    <property type="entry name" value="ADP-ribosylation domain"/>
    <property type="match status" value="1"/>
</dbReference>
<accession>A0ABS1QMG4</accession>
<evidence type="ECO:0000313" key="1">
    <source>
        <dbReference type="EMBL" id="MBL1376046.1"/>
    </source>
</evidence>
<gene>
    <name evidence="1" type="ORF">JKV55_01705</name>
</gene>
<keyword evidence="2" id="KW-1185">Reference proteome</keyword>
<dbReference type="Proteomes" id="UP000638570">
    <property type="component" value="Unassembled WGS sequence"/>
</dbReference>
<reference evidence="2" key="1">
    <citation type="submission" date="2021-01" db="EMBL/GenBank/DDBJ databases">
        <title>Genome public.</title>
        <authorList>
            <person name="Liu C."/>
            <person name="Sun Q."/>
        </authorList>
    </citation>
    <scope>NUCLEOTIDE SEQUENCE [LARGE SCALE GENOMIC DNA]</scope>
    <source>
        <strain evidence="2">CGMCC 1.18722</strain>
    </source>
</reference>
<dbReference type="SUPFAM" id="SSF56399">
    <property type="entry name" value="ADP-ribosylation"/>
    <property type="match status" value="1"/>
</dbReference>
<comment type="caution">
    <text evidence="1">The sequence shown here is derived from an EMBL/GenBank/DDBJ whole genome shotgun (WGS) entry which is preliminary data.</text>
</comment>
<organism evidence="1 2">
    <name type="scientific">Zobellella iuensis</name>
    <dbReference type="NCBI Taxonomy" id="2803811"/>
    <lineage>
        <taxon>Bacteria</taxon>
        <taxon>Pseudomonadati</taxon>
        <taxon>Pseudomonadota</taxon>
        <taxon>Gammaproteobacteria</taxon>
        <taxon>Aeromonadales</taxon>
        <taxon>Aeromonadaceae</taxon>
        <taxon>Zobellella</taxon>
    </lineage>
</organism>
<sequence>MEGMVLELVRHADVEPDFLQAHVDMLYPSGLSAHGEQYLLRNDSRGNIASPIIELLFENVRKAHFPDRPSRFQSIFACCSIEEARQFRSSYGEINSPIREIYTEGPVFKGNMRLLDNNQTTLICSYLAHEYWSGHDGPAELSGLTEVVLELPVTIGARVE</sequence>
<evidence type="ECO:0000313" key="2">
    <source>
        <dbReference type="Proteomes" id="UP000638570"/>
    </source>
</evidence>
<name>A0ABS1QMG4_9GAMM</name>
<proteinExistence type="predicted"/>
<dbReference type="InterPro" id="IPR018840">
    <property type="entry name" value="DUF2441"/>
</dbReference>